<reference evidence="3" key="1">
    <citation type="submission" date="2024-03" db="EMBL/GenBank/DDBJ databases">
        <title>Chitinophaga horti sp. nov., isolated from garden soil.</title>
        <authorList>
            <person name="Lee D.S."/>
            <person name="Han D.M."/>
            <person name="Baek J.H."/>
            <person name="Choi D.G."/>
            <person name="Jeon J.H."/>
            <person name="Jeon C.O."/>
        </authorList>
    </citation>
    <scope>NUCLEOTIDE SEQUENCE [LARGE SCALE GENOMIC DNA]</scope>
    <source>
        <strain evidence="3">GPA1</strain>
    </source>
</reference>
<protein>
    <recommendedName>
        <fullName evidence="4">DUF3945 domain-containing protein</fullName>
    </recommendedName>
</protein>
<name>A0ABZ2YNF7_9BACT</name>
<evidence type="ECO:0000256" key="1">
    <source>
        <dbReference type="SAM" id="MobiDB-lite"/>
    </source>
</evidence>
<feature type="region of interest" description="Disordered" evidence="1">
    <location>
        <begin position="67"/>
        <end position="100"/>
    </location>
</feature>
<dbReference type="EMBL" id="CP149822">
    <property type="protein sequence ID" value="WZN40444.1"/>
    <property type="molecule type" value="Genomic_DNA"/>
</dbReference>
<proteinExistence type="predicted"/>
<keyword evidence="3" id="KW-1185">Reference proteome</keyword>
<evidence type="ECO:0000313" key="3">
    <source>
        <dbReference type="Proteomes" id="UP001485459"/>
    </source>
</evidence>
<organism evidence="2 3">
    <name type="scientific">Chitinophaga pollutisoli</name>
    <dbReference type="NCBI Taxonomy" id="3133966"/>
    <lineage>
        <taxon>Bacteria</taxon>
        <taxon>Pseudomonadati</taxon>
        <taxon>Bacteroidota</taxon>
        <taxon>Chitinophagia</taxon>
        <taxon>Chitinophagales</taxon>
        <taxon>Chitinophagaceae</taxon>
        <taxon>Chitinophaga</taxon>
    </lineage>
</organism>
<accession>A0ABZ2YNF7</accession>
<gene>
    <name evidence="2" type="ORF">WJU16_20985</name>
</gene>
<dbReference type="Proteomes" id="UP001485459">
    <property type="component" value="Chromosome"/>
</dbReference>
<evidence type="ECO:0000313" key="2">
    <source>
        <dbReference type="EMBL" id="WZN40444.1"/>
    </source>
</evidence>
<evidence type="ECO:0008006" key="4">
    <source>
        <dbReference type="Google" id="ProtNLM"/>
    </source>
</evidence>
<dbReference type="RefSeq" id="WP_341835362.1">
    <property type="nucleotide sequence ID" value="NZ_CP149822.1"/>
</dbReference>
<sequence length="100" mass="11578">MEMGDERWRLDAEQKMRNGESVLATAEIDGKIVPVIIRPFVRFKTLHFTHLNGVELTKDQRLQILAPEDKKLDQTQNQGKEESESKKNDKSNEKAQEVSR</sequence>